<keyword evidence="2" id="KW-1185">Reference proteome</keyword>
<dbReference type="InterPro" id="IPR007497">
    <property type="entry name" value="SIMPL/DUF541"/>
</dbReference>
<reference evidence="1 2" key="1">
    <citation type="submission" date="2011-04" db="EMBL/GenBank/DDBJ databases">
        <title>Complete sequence of Cellulomonas fimi ATCC 484.</title>
        <authorList>
            <consortium name="US DOE Joint Genome Institute"/>
            <person name="Lucas S."/>
            <person name="Han J."/>
            <person name="Lapidus A."/>
            <person name="Cheng J.-F."/>
            <person name="Goodwin L."/>
            <person name="Pitluck S."/>
            <person name="Peters L."/>
            <person name="Chertkov O."/>
            <person name="Detter J.C."/>
            <person name="Han C."/>
            <person name="Tapia R."/>
            <person name="Land M."/>
            <person name="Hauser L."/>
            <person name="Kyrpides N."/>
            <person name="Ivanova N."/>
            <person name="Ovchinnikova G."/>
            <person name="Pagani I."/>
            <person name="Mead D."/>
            <person name="Brumm P."/>
            <person name="Woyke T."/>
        </authorList>
    </citation>
    <scope>NUCLEOTIDE SEQUENCE [LARGE SCALE GENOMIC DNA]</scope>
    <source>
        <strain evidence="2">ATCC 484 / DSM 20113 / JCM 1341 / NBRC 15513 / NCIMB 8980 / NCTC 7547</strain>
    </source>
</reference>
<organism evidence="1 2">
    <name type="scientific">Cellulomonas fimi (strain ATCC 484 / DSM 20113 / JCM 1341 / CCUG 24087 / LMG 16345 / NBRC 15513 / NCIMB 8980 / NCTC 7547 / NRS-133)</name>
    <dbReference type="NCBI Taxonomy" id="590998"/>
    <lineage>
        <taxon>Bacteria</taxon>
        <taxon>Bacillati</taxon>
        <taxon>Actinomycetota</taxon>
        <taxon>Actinomycetes</taxon>
        <taxon>Micrococcales</taxon>
        <taxon>Cellulomonadaceae</taxon>
        <taxon>Cellulomonas</taxon>
    </lineage>
</organism>
<dbReference type="AlphaFoldDB" id="F4GYR0"/>
<dbReference type="KEGG" id="cfi:Celf_0639"/>
<dbReference type="Pfam" id="PF04402">
    <property type="entry name" value="SIMPL"/>
    <property type="match status" value="1"/>
</dbReference>
<dbReference type="Gene3D" id="3.30.110.170">
    <property type="entry name" value="Protein of unknown function (DUF541), domain 1"/>
    <property type="match status" value="1"/>
</dbReference>
<dbReference type="RefSeq" id="WP_013769808.1">
    <property type="nucleotide sequence ID" value="NC_015514.1"/>
</dbReference>
<dbReference type="STRING" id="590998.Celf_0639"/>
<sequence length="221" mass="23836">MHETVVSVEGCCEHRHPAERGTVTLTVGFDGPDREAVVRRTTGEHAWLAEVAQQLHAPPSGAVSSWSSGRVRVWAERPWNTDGRQLPLVHHAAADLTMTFRDLELLERWVEDAAVRDGVTVQGVEWDLAHETRTRLTADAQVRAVQDAAAKASVYARSLGLTAVRPLAVADPGLLGDGARPPVEPLFAARSMVAPDAGGGLDLRPDEIVVSVRVHARFAAT</sequence>
<dbReference type="eggNOG" id="COG2968">
    <property type="taxonomic scope" value="Bacteria"/>
</dbReference>
<dbReference type="HOGENOM" id="CLU_075628_2_0_11"/>
<proteinExistence type="predicted"/>
<evidence type="ECO:0000313" key="1">
    <source>
        <dbReference type="EMBL" id="AEE44779.1"/>
    </source>
</evidence>
<name>F4GYR0_CELFA</name>
<dbReference type="EMBL" id="CP002666">
    <property type="protein sequence ID" value="AEE44779.1"/>
    <property type="molecule type" value="Genomic_DNA"/>
</dbReference>
<dbReference type="Proteomes" id="UP000008460">
    <property type="component" value="Chromosome"/>
</dbReference>
<gene>
    <name evidence="1" type="ordered locus">Celf_0639</name>
</gene>
<evidence type="ECO:0008006" key="3">
    <source>
        <dbReference type="Google" id="ProtNLM"/>
    </source>
</evidence>
<evidence type="ECO:0000313" key="2">
    <source>
        <dbReference type="Proteomes" id="UP000008460"/>
    </source>
</evidence>
<accession>F4GYR0</accession>
<protein>
    <recommendedName>
        <fullName evidence="3">SIMPL domain-containing protein</fullName>
    </recommendedName>
</protein>